<dbReference type="InterPro" id="IPR017795">
    <property type="entry name" value="ABBA_NscD-like"/>
</dbReference>
<dbReference type="SFLD" id="SFLDS00036">
    <property type="entry name" value="Aromatic_Prenyltransferase"/>
    <property type="match status" value="1"/>
</dbReference>
<keyword evidence="4" id="KW-1185">Reference proteome</keyword>
<gene>
    <name evidence="3" type="ORF">N0V84_010718</name>
</gene>
<dbReference type="PANTHER" id="PTHR40627:SF4">
    <property type="entry name" value="PRENYLTRANSFERASE ASQH1-RELATED"/>
    <property type="match status" value="1"/>
</dbReference>
<comment type="caution">
    <text evidence="3">The sequence shown here is derived from an EMBL/GenBank/DDBJ whole genome shotgun (WGS) entry which is preliminary data.</text>
</comment>
<evidence type="ECO:0000313" key="3">
    <source>
        <dbReference type="EMBL" id="KAJ4310914.1"/>
    </source>
</evidence>
<protein>
    <recommendedName>
        <fullName evidence="5">Aromatic prenyltransferase</fullName>
    </recommendedName>
</protein>
<dbReference type="AlphaFoldDB" id="A0A9W8TCH8"/>
<dbReference type="Pfam" id="PF11991">
    <property type="entry name" value="Trp_DMAT"/>
    <property type="match status" value="1"/>
</dbReference>
<name>A0A9W8TCH8_9HYPO</name>
<evidence type="ECO:0000256" key="1">
    <source>
        <dbReference type="ARBA" id="ARBA00010209"/>
    </source>
</evidence>
<evidence type="ECO:0000256" key="2">
    <source>
        <dbReference type="ARBA" id="ARBA00022679"/>
    </source>
</evidence>
<dbReference type="EMBL" id="JAPEUR010000353">
    <property type="protein sequence ID" value="KAJ4310914.1"/>
    <property type="molecule type" value="Genomic_DNA"/>
</dbReference>
<dbReference type="Proteomes" id="UP001140502">
    <property type="component" value="Unassembled WGS sequence"/>
</dbReference>
<dbReference type="PANTHER" id="PTHR40627">
    <property type="entry name" value="INDOLE PRENYLTRANSFERASE TDIB-RELATED"/>
    <property type="match status" value="1"/>
</dbReference>
<comment type="similarity">
    <text evidence="1">Belongs to the tryptophan dimethylallyltransferase family.</text>
</comment>
<dbReference type="NCBIfam" id="TIGR03429">
    <property type="entry name" value="arom_pren_DMATS"/>
    <property type="match status" value="1"/>
</dbReference>
<evidence type="ECO:0000313" key="4">
    <source>
        <dbReference type="Proteomes" id="UP001140502"/>
    </source>
</evidence>
<organism evidence="3 4">
    <name type="scientific">Fusarium piperis</name>
    <dbReference type="NCBI Taxonomy" id="1435070"/>
    <lineage>
        <taxon>Eukaryota</taxon>
        <taxon>Fungi</taxon>
        <taxon>Dikarya</taxon>
        <taxon>Ascomycota</taxon>
        <taxon>Pezizomycotina</taxon>
        <taxon>Sordariomycetes</taxon>
        <taxon>Hypocreomycetidae</taxon>
        <taxon>Hypocreales</taxon>
        <taxon>Nectriaceae</taxon>
        <taxon>Fusarium</taxon>
        <taxon>Fusarium solani species complex</taxon>
    </lineage>
</organism>
<dbReference type="OrthoDB" id="5392033at2759"/>
<dbReference type="GO" id="GO:0016765">
    <property type="term" value="F:transferase activity, transferring alkyl or aryl (other than methyl) groups"/>
    <property type="evidence" value="ECO:0007669"/>
    <property type="project" value="InterPro"/>
</dbReference>
<keyword evidence="2" id="KW-0808">Transferase</keyword>
<evidence type="ECO:0008006" key="5">
    <source>
        <dbReference type="Google" id="ProtNLM"/>
    </source>
</evidence>
<dbReference type="CDD" id="cd13929">
    <property type="entry name" value="PT-DMATS_CymD"/>
    <property type="match status" value="1"/>
</dbReference>
<sequence length="295" mass="33696">MVTPYLEQPTIRYSIEPIGPDAGAPTNPYNNRASADFKQRLTQASPTIDTTLFNHFQVAFSIRKCAKNDPEDHLSTMFWAFDLKEQGIMNKAYFFPGPMAYKRNQSELAVISETIKSAPGWRSENLGSFDTFVDYVDQHSDLGLEIDMVALDLVPIESSRLKIYFRDRRTNFQAVRDTMSLGGRVPWPSQDVEEGMEKLRRLWDALLGTDNVADDIPLPYKEHRTAGILYNVEFCRHTDTPKVKVYIPVRHYAKNDQHIATTLASFLSEQAGNQRDCQEVPAYGELYLQCLRTTL</sequence>
<dbReference type="GO" id="GO:0009820">
    <property type="term" value="P:alkaloid metabolic process"/>
    <property type="evidence" value="ECO:0007669"/>
    <property type="project" value="InterPro"/>
</dbReference>
<dbReference type="InterPro" id="IPR033964">
    <property type="entry name" value="ABBA"/>
</dbReference>
<accession>A0A9W8TCH8</accession>
<reference evidence="3" key="1">
    <citation type="submission" date="2022-10" db="EMBL/GenBank/DDBJ databases">
        <title>Tapping the CABI collections for fungal endophytes: first genome assemblies for Collariella, Neodidymelliopsis, Ascochyta clinopodiicola, Didymella pomorum, Didymosphaeria variabile, Neocosmospora piperis and Neocucurbitaria cava.</title>
        <authorList>
            <person name="Hill R."/>
        </authorList>
    </citation>
    <scope>NUCLEOTIDE SEQUENCE</scope>
    <source>
        <strain evidence="3">IMI 366586</strain>
    </source>
</reference>
<proteinExistence type="inferred from homology"/>